<dbReference type="AlphaFoldDB" id="A0A100WKG9"/>
<keyword evidence="1" id="KW-1133">Transmembrane helix</keyword>
<protein>
    <submittedName>
        <fullName evidence="3">Gp116</fullName>
    </submittedName>
</protein>
<dbReference type="RefSeq" id="WP_062660497.1">
    <property type="nucleotide sequence ID" value="NZ_BCSY01000138.1"/>
</dbReference>
<proteinExistence type="predicted"/>
<dbReference type="EMBL" id="BCSY01000138">
    <property type="protein sequence ID" value="GAS99880.1"/>
    <property type="molecule type" value="Genomic_DNA"/>
</dbReference>
<dbReference type="PANTHER" id="PTHR42911">
    <property type="entry name" value="MODULATOR OF FTSH PROTEASE HFLC"/>
    <property type="match status" value="1"/>
</dbReference>
<keyword evidence="1" id="KW-0812">Transmembrane</keyword>
<comment type="caution">
    <text evidence="3">The sequence shown here is derived from an EMBL/GenBank/DDBJ whole genome shotgun (WGS) entry which is preliminary data.</text>
</comment>
<dbReference type="InterPro" id="IPR001107">
    <property type="entry name" value="Band_7"/>
</dbReference>
<dbReference type="Pfam" id="PF01145">
    <property type="entry name" value="Band_7"/>
    <property type="match status" value="1"/>
</dbReference>
<feature type="transmembrane region" description="Helical" evidence="1">
    <location>
        <begin position="41"/>
        <end position="63"/>
    </location>
</feature>
<organism evidence="3 4">
    <name type="scientific">Mycolicibacterium canariasense</name>
    <name type="common">Mycobacterium canariasense</name>
    <dbReference type="NCBI Taxonomy" id="228230"/>
    <lineage>
        <taxon>Bacteria</taxon>
        <taxon>Bacillati</taxon>
        <taxon>Actinomycetota</taxon>
        <taxon>Actinomycetes</taxon>
        <taxon>Mycobacteriales</taxon>
        <taxon>Mycobacteriaceae</taxon>
        <taxon>Mycolicibacterium</taxon>
    </lineage>
</organism>
<accession>A0A100WKG9</accession>
<keyword evidence="1" id="KW-0472">Membrane</keyword>
<evidence type="ECO:0000256" key="1">
    <source>
        <dbReference type="SAM" id="Phobius"/>
    </source>
</evidence>
<feature type="domain" description="Band 7" evidence="2">
    <location>
        <begin position="62"/>
        <end position="245"/>
    </location>
</feature>
<keyword evidence="4" id="KW-1185">Reference proteome</keyword>
<sequence>MSWQAWFFLIVGALALMLFLGGVVAKALSGGRSEGGPEVTITGSIVVFVIALIVLLTGAFTIVGTRQVGIATSFGKPTGQTYSNGLHWKAPWVEVTEMDAAIQNDTYKGESRIAVRLGNNSTALADVSIRWQIKQDAADTLFVDYKTFDNVRANLITRNLQAALNESFAKFDPLATKNLESSPLPELANNTANLLRGKVGTQVEIFAVTIPTIDYDDETEKRINDINAERARTTAAGQAVKTAEQTRKANEQLATAPAPPNALVIIQTCINKALDKGQNPAGCWPIGGNVVPTLAVPNPGQ</sequence>
<dbReference type="Proteomes" id="UP000069443">
    <property type="component" value="Unassembled WGS sequence"/>
</dbReference>
<dbReference type="STRING" id="228230.RMCC_6845"/>
<evidence type="ECO:0000313" key="4">
    <source>
        <dbReference type="Proteomes" id="UP000069443"/>
    </source>
</evidence>
<name>A0A100WKG9_MYCCR</name>
<gene>
    <name evidence="3" type="ORF">RMCC_6845</name>
</gene>
<evidence type="ECO:0000259" key="2">
    <source>
        <dbReference type="Pfam" id="PF01145"/>
    </source>
</evidence>
<reference evidence="4" key="2">
    <citation type="submission" date="2016-02" db="EMBL/GenBank/DDBJ databases">
        <title>Draft genome sequence of five rapidly growing Mycobacterium species.</title>
        <authorList>
            <person name="Katahira K."/>
            <person name="Gotou Y."/>
            <person name="Iida K."/>
            <person name="Ogura Y."/>
            <person name="Hayashi T."/>
        </authorList>
    </citation>
    <scope>NUCLEOTIDE SEQUENCE [LARGE SCALE GENOMIC DNA]</scope>
    <source>
        <strain evidence="4">JCM15298</strain>
    </source>
</reference>
<reference evidence="4" key="1">
    <citation type="journal article" date="2016" name="Genome Announc.">
        <title>Draft Genome Sequences of Five Rapidly Growing Mycobacterium Species, M. thermoresistibile, M. fortuitum subsp. acetamidolyticum, M. canariasense, M. brisbanense, and M. novocastrense.</title>
        <authorList>
            <person name="Katahira K."/>
            <person name="Ogura Y."/>
            <person name="Gotoh Y."/>
            <person name="Hayashi T."/>
        </authorList>
    </citation>
    <scope>NUCLEOTIDE SEQUENCE [LARGE SCALE GENOMIC DNA]</scope>
    <source>
        <strain evidence="4">JCM15298</strain>
    </source>
</reference>
<evidence type="ECO:0000313" key="3">
    <source>
        <dbReference type="EMBL" id="GAS99880.1"/>
    </source>
</evidence>
<dbReference type="PANTHER" id="PTHR42911:SF2">
    <property type="entry name" value="PROHIBITIN FAMILY PROTEIN"/>
    <property type="match status" value="1"/>
</dbReference>